<protein>
    <submittedName>
        <fullName evidence="2">Uncharacterized protein</fullName>
    </submittedName>
</protein>
<dbReference type="AlphaFoldDB" id="A0A497JII4"/>
<evidence type="ECO:0000313" key="2">
    <source>
        <dbReference type="EMBL" id="RLG71162.1"/>
    </source>
</evidence>
<evidence type="ECO:0000256" key="1">
    <source>
        <dbReference type="SAM" id="Phobius"/>
    </source>
</evidence>
<evidence type="ECO:0000313" key="3">
    <source>
        <dbReference type="Proteomes" id="UP000278031"/>
    </source>
</evidence>
<organism evidence="2 3">
    <name type="scientific">Candidatus Iainarchaeum sp</name>
    <dbReference type="NCBI Taxonomy" id="3101447"/>
    <lineage>
        <taxon>Archaea</taxon>
        <taxon>Candidatus Iainarchaeota</taxon>
        <taxon>Candidatus Iainarchaeia</taxon>
        <taxon>Candidatus Iainarchaeales</taxon>
        <taxon>Candidatus Iainarchaeaceae</taxon>
        <taxon>Candidatus Iainarchaeum</taxon>
    </lineage>
</organism>
<gene>
    <name evidence="2" type="ORF">DRO04_00410</name>
</gene>
<feature type="transmembrane region" description="Helical" evidence="1">
    <location>
        <begin position="47"/>
        <end position="80"/>
    </location>
</feature>
<keyword evidence="1" id="KW-0812">Transmembrane</keyword>
<keyword evidence="1" id="KW-1133">Transmembrane helix</keyword>
<sequence length="81" mass="8941">MGSVYNIAKSILNAIPAIMEKIGSVMLFIFGLGAIFGYLIAAYNKPALFLLAPFASILVMWHDLDEGFLLFIFLLLLAIFL</sequence>
<proteinExistence type="predicted"/>
<dbReference type="EMBL" id="QMWP01000007">
    <property type="protein sequence ID" value="RLG71162.1"/>
    <property type="molecule type" value="Genomic_DNA"/>
</dbReference>
<keyword evidence="1" id="KW-0472">Membrane</keyword>
<reference evidence="2 3" key="1">
    <citation type="submission" date="2018-06" db="EMBL/GenBank/DDBJ databases">
        <title>Extensive metabolic versatility and redundancy in microbially diverse, dynamic hydrothermal sediments.</title>
        <authorList>
            <person name="Dombrowski N."/>
            <person name="Teske A."/>
            <person name="Baker B.J."/>
        </authorList>
    </citation>
    <scope>NUCLEOTIDE SEQUENCE [LARGE SCALE GENOMIC DNA]</scope>
    <source>
        <strain evidence="2">B51_G17</strain>
    </source>
</reference>
<feature type="transmembrane region" description="Helical" evidence="1">
    <location>
        <begin position="21"/>
        <end position="41"/>
    </location>
</feature>
<accession>A0A497JII4</accession>
<name>A0A497JII4_9ARCH</name>
<comment type="caution">
    <text evidence="2">The sequence shown here is derived from an EMBL/GenBank/DDBJ whole genome shotgun (WGS) entry which is preliminary data.</text>
</comment>
<dbReference type="Proteomes" id="UP000278031">
    <property type="component" value="Unassembled WGS sequence"/>
</dbReference>